<sequence length="731" mass="80736">MPSRWPDRTCSALPPAGEGRRPPEPAPRPADPPRGSTPRADPPGRPAARAGPRPAVTLDALADETPIEGVLRTMAVESLFPRLEPLLPAVQKPIQYVGGELNSTVKDWDSVQVRWALMYPDAYEVGLPNQGVQILYEVLNERDWILAERTYSVWPDMEKVMRDNAIPQFTVDGHRPVGAFDVLGVSFATELGYTNLLTALDLADIPLEARERTDEHPIVLAGGHSAFNPEPIADFLDAAVLGDGEEVVLAISEVVREWKAEGGPGGRDELLFRLAASGGVYVPKFYDVDYLPDGRIKRVAPNRSGVPSHVVKHTLMDLDKWPYPKQPLVPLAETVHERFSVEIFRGCTRGCRFCQAGMITRPVRERNISTIGEMVQKGVEASGFEEVGLLSLSSADHSEIGDVAKGLADRYEGSNVSLSLPSTRVDAFNVTLANELSRNGRRSGLTFAPEGGSERMRKVINKMVSEDDLIRTVATAYANGWRQVKLYFMCGLPTETDEDVLAIADLAQRVIATGREVSGRNDIRCTVSIGGFVPKPHTPFQWAAQESWENVDARLSKLRAAIRGDRKYGKAIGLRYHDGQPSVVEGLLSRGDRRVGRVIRAVWADGGRFDGWSEHFSYDRWVKACEEALAGEPVDLDWYTTRERGETEVLPWDHLDAGLDREWLWEDWQDSLDEVEVEDCRWTPCFDCGVCPQMGTEIQVGPTGQKMLPIVGVSQARQADLLAPAGSRDSG</sequence>
<dbReference type="InterPro" id="IPR023862">
    <property type="entry name" value="CHP03960_rSAM"/>
</dbReference>
<dbReference type="GO" id="GO:0051536">
    <property type="term" value="F:iron-sulfur cluster binding"/>
    <property type="evidence" value="ECO:0007669"/>
    <property type="project" value="InterPro"/>
</dbReference>
<protein>
    <submittedName>
        <fullName evidence="3">Radical SAM family uncharacterized protein</fullName>
    </submittedName>
</protein>
<evidence type="ECO:0000313" key="4">
    <source>
        <dbReference type="Proteomes" id="UP000198983"/>
    </source>
</evidence>
<dbReference type="GO" id="GO:0003824">
    <property type="term" value="F:catalytic activity"/>
    <property type="evidence" value="ECO:0007669"/>
    <property type="project" value="InterPro"/>
</dbReference>
<feature type="region of interest" description="Disordered" evidence="1">
    <location>
        <begin position="1"/>
        <end position="55"/>
    </location>
</feature>
<dbReference type="NCBIfam" id="TIGR03960">
    <property type="entry name" value="rSAM_fuse_unch"/>
    <property type="match status" value="1"/>
</dbReference>
<dbReference type="AlphaFoldDB" id="A0A1H1YEA4"/>
<dbReference type="Gene3D" id="3.80.30.20">
    <property type="entry name" value="tm_1862 like domain"/>
    <property type="match status" value="1"/>
</dbReference>
<dbReference type="SMART" id="SM00729">
    <property type="entry name" value="Elp3"/>
    <property type="match status" value="1"/>
</dbReference>
<feature type="compositionally biased region" description="Low complexity" evidence="1">
    <location>
        <begin position="46"/>
        <end position="55"/>
    </location>
</feature>
<dbReference type="InterPro" id="IPR058240">
    <property type="entry name" value="rSAM_sf"/>
</dbReference>
<feature type="domain" description="Radical SAM core" evidence="2">
    <location>
        <begin position="333"/>
        <end position="575"/>
    </location>
</feature>
<evidence type="ECO:0000256" key="1">
    <source>
        <dbReference type="SAM" id="MobiDB-lite"/>
    </source>
</evidence>
<dbReference type="Pfam" id="PF04055">
    <property type="entry name" value="Radical_SAM"/>
    <property type="match status" value="1"/>
</dbReference>
<dbReference type="InterPro" id="IPR045784">
    <property type="entry name" value="Radical_SAM_N2"/>
</dbReference>
<evidence type="ECO:0000313" key="3">
    <source>
        <dbReference type="EMBL" id="SDT19724.1"/>
    </source>
</evidence>
<dbReference type="CDD" id="cd01335">
    <property type="entry name" value="Radical_SAM"/>
    <property type="match status" value="1"/>
</dbReference>
<dbReference type="InterPro" id="IPR023404">
    <property type="entry name" value="rSAM_horseshoe"/>
</dbReference>
<dbReference type="Pfam" id="PF19864">
    <property type="entry name" value="Radical_SAM_N2"/>
    <property type="match status" value="1"/>
</dbReference>
<evidence type="ECO:0000259" key="2">
    <source>
        <dbReference type="PROSITE" id="PS51918"/>
    </source>
</evidence>
<gene>
    <name evidence="3" type="ORF">SAMN04489717_5442</name>
</gene>
<dbReference type="PANTHER" id="PTHR42731:SF1">
    <property type="entry name" value="RADICAL SAM DOMAIN PROTEIN"/>
    <property type="match status" value="1"/>
</dbReference>
<organism evidence="3 4">
    <name type="scientific">Actinopolymorpha singaporensis</name>
    <dbReference type="NCBI Taxonomy" id="117157"/>
    <lineage>
        <taxon>Bacteria</taxon>
        <taxon>Bacillati</taxon>
        <taxon>Actinomycetota</taxon>
        <taxon>Actinomycetes</taxon>
        <taxon>Propionibacteriales</taxon>
        <taxon>Actinopolymorphaceae</taxon>
        <taxon>Actinopolymorpha</taxon>
    </lineage>
</organism>
<dbReference type="Proteomes" id="UP000198983">
    <property type="component" value="Chromosome I"/>
</dbReference>
<dbReference type="PROSITE" id="PS51918">
    <property type="entry name" value="RADICAL_SAM"/>
    <property type="match status" value="1"/>
</dbReference>
<dbReference type="STRING" id="117157.SAMN04489717_5442"/>
<dbReference type="InterPro" id="IPR006638">
    <property type="entry name" value="Elp3/MiaA/NifB-like_rSAM"/>
</dbReference>
<dbReference type="SFLD" id="SFLDG01082">
    <property type="entry name" value="B12-binding_domain_containing"/>
    <property type="match status" value="1"/>
</dbReference>
<dbReference type="EMBL" id="LT629732">
    <property type="protein sequence ID" value="SDT19724.1"/>
    <property type="molecule type" value="Genomic_DNA"/>
</dbReference>
<keyword evidence="4" id="KW-1185">Reference proteome</keyword>
<dbReference type="PANTHER" id="PTHR42731">
    <property type="entry name" value="SLL1084 PROTEIN"/>
    <property type="match status" value="1"/>
</dbReference>
<reference evidence="3 4" key="1">
    <citation type="submission" date="2016-10" db="EMBL/GenBank/DDBJ databases">
        <authorList>
            <person name="de Groot N.N."/>
        </authorList>
    </citation>
    <scope>NUCLEOTIDE SEQUENCE [LARGE SCALE GENOMIC DNA]</scope>
    <source>
        <strain evidence="3 4">DSM 22024</strain>
    </source>
</reference>
<dbReference type="SUPFAM" id="SSF102114">
    <property type="entry name" value="Radical SAM enzymes"/>
    <property type="match status" value="1"/>
</dbReference>
<proteinExistence type="predicted"/>
<dbReference type="SFLD" id="SFLDS00029">
    <property type="entry name" value="Radical_SAM"/>
    <property type="match status" value="1"/>
</dbReference>
<name>A0A1H1YEA4_9ACTN</name>
<dbReference type="InterPro" id="IPR007197">
    <property type="entry name" value="rSAM"/>
</dbReference>
<accession>A0A1H1YEA4</accession>